<feature type="compositionally biased region" description="Low complexity" evidence="3">
    <location>
        <begin position="306"/>
        <end position="358"/>
    </location>
</feature>
<dbReference type="NCBIfam" id="TIGR02772">
    <property type="entry name" value="Ku_bact"/>
    <property type="match status" value="1"/>
</dbReference>
<keyword evidence="2" id="KW-0234">DNA repair</keyword>
<keyword evidence="1 2" id="KW-0238">DNA-binding</keyword>
<feature type="region of interest" description="Disordered" evidence="3">
    <location>
        <begin position="306"/>
        <end position="392"/>
    </location>
</feature>
<dbReference type="SUPFAM" id="SSF100939">
    <property type="entry name" value="SPOC domain-like"/>
    <property type="match status" value="1"/>
</dbReference>
<evidence type="ECO:0000313" key="5">
    <source>
        <dbReference type="EMBL" id="TFE89288.1"/>
    </source>
</evidence>
<dbReference type="InterPro" id="IPR006164">
    <property type="entry name" value="DNA_bd_Ku70/Ku80"/>
</dbReference>
<evidence type="ECO:0000256" key="3">
    <source>
        <dbReference type="SAM" id="MobiDB-lite"/>
    </source>
</evidence>
<feature type="domain" description="Ku" evidence="4">
    <location>
        <begin position="52"/>
        <end position="180"/>
    </location>
</feature>
<dbReference type="Pfam" id="PF02735">
    <property type="entry name" value="Ku"/>
    <property type="match status" value="1"/>
</dbReference>
<protein>
    <recommendedName>
        <fullName evidence="2">Non-homologous end joining protein Ku</fullName>
    </recommendedName>
</protein>
<keyword evidence="6" id="KW-1185">Reference proteome</keyword>
<keyword evidence="2" id="KW-0227">DNA damage</keyword>
<dbReference type="GO" id="GO:0006310">
    <property type="term" value="P:DNA recombination"/>
    <property type="evidence" value="ECO:0007669"/>
    <property type="project" value="UniProtKB-KW"/>
</dbReference>
<evidence type="ECO:0000256" key="2">
    <source>
        <dbReference type="HAMAP-Rule" id="MF_01875"/>
    </source>
</evidence>
<dbReference type="Proteomes" id="UP000298246">
    <property type="component" value="Unassembled WGS sequence"/>
</dbReference>
<proteinExistence type="inferred from homology"/>
<accession>A0A4Y8Q5B4</accession>
<dbReference type="GO" id="GO:0003690">
    <property type="term" value="F:double-stranded DNA binding"/>
    <property type="evidence" value="ECO:0007669"/>
    <property type="project" value="UniProtKB-UniRule"/>
</dbReference>
<dbReference type="InterPro" id="IPR016194">
    <property type="entry name" value="SPOC-like_C_dom_sf"/>
</dbReference>
<comment type="similarity">
    <text evidence="2">Belongs to the prokaryotic Ku family.</text>
</comment>
<sequence length="392" mass="41262">MHTVWKGAISFGLVHVPVKMFSATEDKDIAMRYIHKTCITPLSYVRKCATCETEVDWEEIAKGYEYEPGRFVLFDKEELEELSGEASKEIKILDFVDLTDIDPVYFQKTYYLAPAETGAGAYTLLLESMLQTGKIGVAKVSIRSKSSLAAIRVIDRCLAMETIFYPDEIRPISQVPNLPEGREVNERELEMAKMLIGQLSGPFEPAKYKDEHRSRVLEAIERKVAGEEVQAAPEPKRASVVDLMAALQASLDAMKPLEVDAQAEVKPPKARGRKSAAQAAAQAGAGAGAATSGALASGAAEAARAGGAEAADEQAQPASGQRSRSSGSAAKSGVAGAGRTAKARGRTAASGAAAPATGESALPPAAGATSPSEPALSAGARKKENAGEPANQ</sequence>
<dbReference type="OrthoDB" id="9795084at2"/>
<evidence type="ECO:0000259" key="4">
    <source>
        <dbReference type="SMART" id="SM00559"/>
    </source>
</evidence>
<evidence type="ECO:0000313" key="6">
    <source>
        <dbReference type="Proteomes" id="UP000298246"/>
    </source>
</evidence>
<dbReference type="HAMAP" id="MF_01875">
    <property type="entry name" value="Prokaryotic_Ku"/>
    <property type="match status" value="1"/>
</dbReference>
<comment type="function">
    <text evidence="2">With LigD forms a non-homologous end joining (NHEJ) DNA repair enzyme, which repairs dsDNA breaks with reduced fidelity. Binds linear dsDNA with 5'- and 3'- overhangs but not closed circular dsDNA nor ssDNA. Recruits and stimulates the ligase activity of LigD.</text>
</comment>
<dbReference type="InterPro" id="IPR009187">
    <property type="entry name" value="Prok_Ku"/>
</dbReference>
<dbReference type="GO" id="GO:0006303">
    <property type="term" value="P:double-strand break repair via nonhomologous end joining"/>
    <property type="evidence" value="ECO:0007669"/>
    <property type="project" value="UniProtKB-UniRule"/>
</dbReference>
<dbReference type="CDD" id="cd00789">
    <property type="entry name" value="KU_like"/>
    <property type="match status" value="1"/>
</dbReference>
<dbReference type="PANTHER" id="PTHR41251">
    <property type="entry name" value="NON-HOMOLOGOUS END JOINING PROTEIN KU"/>
    <property type="match status" value="1"/>
</dbReference>
<dbReference type="SMART" id="SM00559">
    <property type="entry name" value="Ku78"/>
    <property type="match status" value="1"/>
</dbReference>
<gene>
    <name evidence="2" type="primary">ku</name>
    <name evidence="5" type="ORF">B5M42_07455</name>
</gene>
<dbReference type="AlphaFoldDB" id="A0A4Y8Q5B4"/>
<reference evidence="5 6" key="1">
    <citation type="submission" date="2017-03" db="EMBL/GenBank/DDBJ databases">
        <title>Isolation of Levoglucosan Utilizing Bacteria.</title>
        <authorList>
            <person name="Arya A.S."/>
        </authorList>
    </citation>
    <scope>NUCLEOTIDE SEQUENCE [LARGE SCALE GENOMIC DNA]</scope>
    <source>
        <strain evidence="5 6">MEC069</strain>
    </source>
</reference>
<name>A0A4Y8Q5B4_9BACL</name>
<comment type="subunit">
    <text evidence="2">Homodimer. Interacts with LigD.</text>
</comment>
<evidence type="ECO:0000256" key="1">
    <source>
        <dbReference type="ARBA" id="ARBA00023125"/>
    </source>
</evidence>
<dbReference type="PANTHER" id="PTHR41251:SF1">
    <property type="entry name" value="NON-HOMOLOGOUS END JOINING PROTEIN KU"/>
    <property type="match status" value="1"/>
</dbReference>
<organism evidence="5 6">
    <name type="scientific">Paenibacillus athensensis</name>
    <dbReference type="NCBI Taxonomy" id="1967502"/>
    <lineage>
        <taxon>Bacteria</taxon>
        <taxon>Bacillati</taxon>
        <taxon>Bacillota</taxon>
        <taxon>Bacilli</taxon>
        <taxon>Bacillales</taxon>
        <taxon>Paenibacillaceae</taxon>
        <taxon>Paenibacillus</taxon>
    </lineage>
</organism>
<dbReference type="EMBL" id="MYFO01000007">
    <property type="protein sequence ID" value="TFE89288.1"/>
    <property type="molecule type" value="Genomic_DNA"/>
</dbReference>
<keyword evidence="2" id="KW-0233">DNA recombination</keyword>
<comment type="caution">
    <text evidence="5">The sequence shown here is derived from an EMBL/GenBank/DDBJ whole genome shotgun (WGS) entry which is preliminary data.</text>
</comment>
<dbReference type="Gene3D" id="2.40.290.10">
    <property type="match status" value="1"/>
</dbReference>